<comment type="caution">
    <text evidence="1">The sequence shown here is derived from an EMBL/GenBank/DDBJ whole genome shotgun (WGS) entry which is preliminary data.</text>
</comment>
<sequence length="35" mass="4222">MFYYFHDSFALGLKDLKTTYKYSQIIKSNQGRSNR</sequence>
<reference evidence="1 2" key="1">
    <citation type="submission" date="2018-03" db="EMBL/GenBank/DDBJ databases">
        <title>Genomic Encyclopedia of Archaeal and Bacterial Type Strains, Phase II (KMG-II): from individual species to whole genera.</title>
        <authorList>
            <person name="Goeker M."/>
        </authorList>
    </citation>
    <scope>NUCLEOTIDE SEQUENCE [LARGE SCALE GENOMIC DNA]</scope>
    <source>
        <strain evidence="1 2">DSM 28057</strain>
    </source>
</reference>
<keyword evidence="2" id="KW-1185">Reference proteome</keyword>
<dbReference type="Proteomes" id="UP000240708">
    <property type="component" value="Unassembled WGS sequence"/>
</dbReference>
<proteinExistence type="predicted"/>
<dbReference type="AlphaFoldDB" id="A0A2P8DL56"/>
<organism evidence="1 2">
    <name type="scientific">Cecembia rubra</name>
    <dbReference type="NCBI Taxonomy" id="1485585"/>
    <lineage>
        <taxon>Bacteria</taxon>
        <taxon>Pseudomonadati</taxon>
        <taxon>Bacteroidota</taxon>
        <taxon>Cytophagia</taxon>
        <taxon>Cytophagales</taxon>
        <taxon>Cyclobacteriaceae</taxon>
        <taxon>Cecembia</taxon>
    </lineage>
</organism>
<name>A0A2P8DL56_9BACT</name>
<evidence type="ECO:0000313" key="1">
    <source>
        <dbReference type="EMBL" id="PSK97950.1"/>
    </source>
</evidence>
<protein>
    <submittedName>
        <fullName evidence="1">Uncharacterized protein</fullName>
    </submittedName>
</protein>
<gene>
    <name evidence="1" type="ORF">CLV48_12038</name>
</gene>
<accession>A0A2P8DL56</accession>
<dbReference type="EMBL" id="PYGF01000020">
    <property type="protein sequence ID" value="PSK97950.1"/>
    <property type="molecule type" value="Genomic_DNA"/>
</dbReference>
<evidence type="ECO:0000313" key="2">
    <source>
        <dbReference type="Proteomes" id="UP000240708"/>
    </source>
</evidence>